<dbReference type="Pfam" id="PF21799">
    <property type="entry name" value="MurD-like_N"/>
    <property type="match status" value="1"/>
</dbReference>
<dbReference type="InterPro" id="IPR005762">
    <property type="entry name" value="MurD"/>
</dbReference>
<evidence type="ECO:0000256" key="10">
    <source>
        <dbReference type="ARBA" id="ARBA00022840"/>
    </source>
</evidence>
<dbReference type="GO" id="GO:0071555">
    <property type="term" value="P:cell wall organization"/>
    <property type="evidence" value="ECO:0007669"/>
    <property type="project" value="UniProtKB-KW"/>
</dbReference>
<comment type="similarity">
    <text evidence="4 17">Belongs to the MurCDEF family.</text>
</comment>
<evidence type="ECO:0000259" key="20">
    <source>
        <dbReference type="Pfam" id="PF08245"/>
    </source>
</evidence>
<keyword evidence="12 17" id="KW-0573">Peptidoglycan synthesis</keyword>
<keyword evidence="13 17" id="KW-0961">Cell wall biogenesis/degradation</keyword>
<comment type="function">
    <text evidence="1 17 18">Cell wall formation. Catalyzes the addition of glutamate to the nucleotide precursor UDP-N-acetylmuramoyl-L-alanine (UMA).</text>
</comment>
<dbReference type="PANTHER" id="PTHR43692">
    <property type="entry name" value="UDP-N-ACETYLMURAMOYLALANINE--D-GLUTAMATE LIGASE"/>
    <property type="match status" value="1"/>
</dbReference>
<comment type="pathway">
    <text evidence="3 17 18">Cell wall biogenesis; peptidoglycan biosynthesis.</text>
</comment>
<keyword evidence="9 17" id="KW-0547">Nucleotide-binding</keyword>
<comment type="catalytic activity">
    <reaction evidence="16 17 18">
        <text>UDP-N-acetyl-alpha-D-muramoyl-L-alanine + D-glutamate + ATP = UDP-N-acetyl-alpha-D-muramoyl-L-alanyl-D-glutamate + ADP + phosphate + H(+)</text>
        <dbReference type="Rhea" id="RHEA:16429"/>
        <dbReference type="ChEBI" id="CHEBI:15378"/>
        <dbReference type="ChEBI" id="CHEBI:29986"/>
        <dbReference type="ChEBI" id="CHEBI:30616"/>
        <dbReference type="ChEBI" id="CHEBI:43474"/>
        <dbReference type="ChEBI" id="CHEBI:83898"/>
        <dbReference type="ChEBI" id="CHEBI:83900"/>
        <dbReference type="ChEBI" id="CHEBI:456216"/>
        <dbReference type="EC" id="6.3.2.9"/>
    </reaction>
</comment>
<dbReference type="Pfam" id="PF02875">
    <property type="entry name" value="Mur_ligase_C"/>
    <property type="match status" value="1"/>
</dbReference>
<evidence type="ECO:0000259" key="19">
    <source>
        <dbReference type="Pfam" id="PF02875"/>
    </source>
</evidence>
<evidence type="ECO:0000256" key="18">
    <source>
        <dbReference type="RuleBase" id="RU003664"/>
    </source>
</evidence>
<dbReference type="EMBL" id="LOED01000002">
    <property type="protein sequence ID" value="KXG78482.1"/>
    <property type="molecule type" value="Genomic_DNA"/>
</dbReference>
<dbReference type="GO" id="GO:0008764">
    <property type="term" value="F:UDP-N-acetylmuramoylalanine-D-glutamate ligase activity"/>
    <property type="evidence" value="ECO:0007669"/>
    <property type="project" value="UniProtKB-UniRule"/>
</dbReference>
<dbReference type="SUPFAM" id="SSF51984">
    <property type="entry name" value="MurCD N-terminal domain"/>
    <property type="match status" value="1"/>
</dbReference>
<dbReference type="InterPro" id="IPR013221">
    <property type="entry name" value="Mur_ligase_cen"/>
</dbReference>
<dbReference type="GO" id="GO:0005524">
    <property type="term" value="F:ATP binding"/>
    <property type="evidence" value="ECO:0007669"/>
    <property type="project" value="UniProtKB-UniRule"/>
</dbReference>
<dbReference type="HAMAP" id="MF_00639">
    <property type="entry name" value="MurD"/>
    <property type="match status" value="1"/>
</dbReference>
<evidence type="ECO:0000256" key="4">
    <source>
        <dbReference type="ARBA" id="ARBA00010416"/>
    </source>
</evidence>
<comment type="subcellular location">
    <subcellularLocation>
        <location evidence="2 17 18">Cytoplasm</location>
    </subcellularLocation>
</comment>
<keyword evidence="7 17" id="KW-0963">Cytoplasm</keyword>
<dbReference type="InterPro" id="IPR036565">
    <property type="entry name" value="Mur-like_cat_sf"/>
</dbReference>
<keyword evidence="17 18" id="KW-0132">Cell division</keyword>
<evidence type="ECO:0000256" key="7">
    <source>
        <dbReference type="ARBA" id="ARBA00022490"/>
    </source>
</evidence>
<organism evidence="21 22">
    <name type="scientific">Fervidicola ferrireducens</name>
    <dbReference type="NCBI Taxonomy" id="520764"/>
    <lineage>
        <taxon>Bacteria</taxon>
        <taxon>Bacillati</taxon>
        <taxon>Bacillota</taxon>
        <taxon>Clostridia</taxon>
        <taxon>Thermosediminibacterales</taxon>
        <taxon>Thermosediminibacteraceae</taxon>
        <taxon>Fervidicola</taxon>
    </lineage>
</organism>
<dbReference type="GO" id="GO:0051301">
    <property type="term" value="P:cell division"/>
    <property type="evidence" value="ECO:0007669"/>
    <property type="project" value="UniProtKB-KW"/>
</dbReference>
<comment type="caution">
    <text evidence="21">The sequence shown here is derived from an EMBL/GenBank/DDBJ whole genome shotgun (WGS) entry which is preliminary data.</text>
</comment>
<proteinExistence type="inferred from homology"/>
<evidence type="ECO:0000256" key="9">
    <source>
        <dbReference type="ARBA" id="ARBA00022741"/>
    </source>
</evidence>
<evidence type="ECO:0000256" key="13">
    <source>
        <dbReference type="ARBA" id="ARBA00023316"/>
    </source>
</evidence>
<dbReference type="RefSeq" id="WP_066351069.1">
    <property type="nucleotide sequence ID" value="NZ_LOED01000002.1"/>
</dbReference>
<evidence type="ECO:0000256" key="16">
    <source>
        <dbReference type="ARBA" id="ARBA00047632"/>
    </source>
</evidence>
<dbReference type="Pfam" id="PF08245">
    <property type="entry name" value="Mur_ligase_M"/>
    <property type="match status" value="1"/>
</dbReference>
<dbReference type="GO" id="GO:0009252">
    <property type="term" value="P:peptidoglycan biosynthetic process"/>
    <property type="evidence" value="ECO:0007669"/>
    <property type="project" value="UniProtKB-UniRule"/>
</dbReference>
<evidence type="ECO:0000256" key="5">
    <source>
        <dbReference type="ARBA" id="ARBA00012212"/>
    </source>
</evidence>
<dbReference type="SUPFAM" id="SSF53244">
    <property type="entry name" value="MurD-like peptide ligases, peptide-binding domain"/>
    <property type="match status" value="1"/>
</dbReference>
<feature type="binding site" evidence="17">
    <location>
        <begin position="115"/>
        <end position="121"/>
    </location>
    <ligand>
        <name>ATP</name>
        <dbReference type="ChEBI" id="CHEBI:30616"/>
    </ligand>
</feature>
<dbReference type="NCBIfam" id="TIGR01087">
    <property type="entry name" value="murD"/>
    <property type="match status" value="1"/>
</dbReference>
<evidence type="ECO:0000313" key="21">
    <source>
        <dbReference type="EMBL" id="KXG78482.1"/>
    </source>
</evidence>
<dbReference type="PATRIC" id="fig|520764.3.peg.255"/>
<dbReference type="STRING" id="520764.AN618_02370"/>
<feature type="domain" description="Mur ligase central" evidence="20">
    <location>
        <begin position="113"/>
        <end position="291"/>
    </location>
</feature>
<evidence type="ECO:0000256" key="6">
    <source>
        <dbReference type="ARBA" id="ARBA00015655"/>
    </source>
</evidence>
<dbReference type="OrthoDB" id="9809796at2"/>
<dbReference type="InterPro" id="IPR036615">
    <property type="entry name" value="Mur_ligase_C_dom_sf"/>
</dbReference>
<sequence>MELRGKKVLVVGLARSGVAAAIELSGMGAKVIANDIRQKEEMKEVVDKLSPRGIELFFGGHPLALLEGTDLVVISPGVPSDIPLIEEARKRGILVVSELELGYWYTKAPIIAVTGTNGKTTTTTLIGEILKNDGKNISVAGNIGTPLIQEADKNGQKDYIVVEVSSFQLENILYFKPKVSVILNITEDHLNRHKTFENYIEAKARILENQDENDFAVLNYDDPVVAGLAKRARSRVVFFSRKQELAKGVFVKNGVIVIRENGFIYPILEAKDLGIKGAHNLENALAAVAVAWITETNLNNLAETLKDFKGVEHRLEYVDTIDGVKFINDSKGTNPDAALKALEAVEGPVILIAGGYDKKVDFRPFVRAFFGKVKKVVLIGATADQIEKTAKEEGFYEVEKASSMHEAVKIAKKSAEPGDTVLLSPACASWDMFSNFEERGRAFKEAVRLLKA</sequence>
<keyword evidence="22" id="KW-1185">Reference proteome</keyword>
<evidence type="ECO:0000256" key="17">
    <source>
        <dbReference type="HAMAP-Rule" id="MF_00639"/>
    </source>
</evidence>
<reference evidence="21 22" key="1">
    <citation type="submission" date="2015-12" db="EMBL/GenBank/DDBJ databases">
        <title>Draft genome sequnece of Fervidicola ferrireducens strain Y170.</title>
        <authorList>
            <person name="Patel B.K."/>
        </authorList>
    </citation>
    <scope>NUCLEOTIDE SEQUENCE [LARGE SCALE GENOMIC DNA]</scope>
    <source>
        <strain evidence="21 22">Y170</strain>
    </source>
</reference>
<keyword evidence="8 17" id="KW-0436">Ligase</keyword>
<dbReference type="Proteomes" id="UP000070427">
    <property type="component" value="Unassembled WGS sequence"/>
</dbReference>
<evidence type="ECO:0000313" key="22">
    <source>
        <dbReference type="Proteomes" id="UP000070427"/>
    </source>
</evidence>
<dbReference type="Gene3D" id="3.90.190.20">
    <property type="entry name" value="Mur ligase, C-terminal domain"/>
    <property type="match status" value="1"/>
</dbReference>
<evidence type="ECO:0000256" key="15">
    <source>
        <dbReference type="ARBA" id="ARBA00032324"/>
    </source>
</evidence>
<dbReference type="EC" id="6.3.2.9" evidence="5 17"/>
<feature type="domain" description="Mur ligase C-terminal" evidence="19">
    <location>
        <begin position="313"/>
        <end position="427"/>
    </location>
</feature>
<keyword evidence="10 17" id="KW-0067">ATP-binding</keyword>
<dbReference type="AlphaFoldDB" id="A0A140LD57"/>
<dbReference type="InParanoid" id="A0A140LD57"/>
<gene>
    <name evidence="17 21" type="primary">murD</name>
    <name evidence="21" type="ORF">AN618_02370</name>
</gene>
<dbReference type="InterPro" id="IPR004101">
    <property type="entry name" value="Mur_ligase_C"/>
</dbReference>
<evidence type="ECO:0000256" key="1">
    <source>
        <dbReference type="ARBA" id="ARBA00002734"/>
    </source>
</evidence>
<dbReference type="Gene3D" id="3.40.1190.10">
    <property type="entry name" value="Mur-like, catalytic domain"/>
    <property type="match status" value="1"/>
</dbReference>
<name>A0A140LD57_9FIRM</name>
<evidence type="ECO:0000256" key="2">
    <source>
        <dbReference type="ARBA" id="ARBA00004496"/>
    </source>
</evidence>
<dbReference type="FunCoup" id="A0A140LD57">
    <property type="interactions" value="352"/>
</dbReference>
<keyword evidence="17 18" id="KW-0131">Cell cycle</keyword>
<evidence type="ECO:0000256" key="12">
    <source>
        <dbReference type="ARBA" id="ARBA00022984"/>
    </source>
</evidence>
<dbReference type="GO" id="GO:0008360">
    <property type="term" value="P:regulation of cell shape"/>
    <property type="evidence" value="ECO:0007669"/>
    <property type="project" value="UniProtKB-KW"/>
</dbReference>
<dbReference type="SUPFAM" id="SSF53623">
    <property type="entry name" value="MurD-like peptide ligases, catalytic domain"/>
    <property type="match status" value="1"/>
</dbReference>
<accession>A0A140LD57</accession>
<dbReference type="UniPathway" id="UPA00219"/>
<evidence type="ECO:0000256" key="3">
    <source>
        <dbReference type="ARBA" id="ARBA00004752"/>
    </source>
</evidence>
<evidence type="ECO:0000256" key="14">
    <source>
        <dbReference type="ARBA" id="ARBA00030398"/>
    </source>
</evidence>
<evidence type="ECO:0000256" key="8">
    <source>
        <dbReference type="ARBA" id="ARBA00022598"/>
    </source>
</evidence>
<dbReference type="Gene3D" id="3.40.50.720">
    <property type="entry name" value="NAD(P)-binding Rossmann-like Domain"/>
    <property type="match status" value="1"/>
</dbReference>
<dbReference type="PANTHER" id="PTHR43692:SF1">
    <property type="entry name" value="UDP-N-ACETYLMURAMOYLALANINE--D-GLUTAMATE LIGASE"/>
    <property type="match status" value="1"/>
</dbReference>
<protein>
    <recommendedName>
        <fullName evidence="6 17">UDP-N-acetylmuramoylalanine--D-glutamate ligase</fullName>
        <ecNumber evidence="5 17">6.3.2.9</ecNumber>
    </recommendedName>
    <alternativeName>
        <fullName evidence="15 17">D-glutamic acid-adding enzyme</fullName>
    </alternativeName>
    <alternativeName>
        <fullName evidence="14 17">UDP-N-acetylmuramoyl-L-alanyl-D-glutamate synthetase</fullName>
    </alternativeName>
</protein>
<dbReference type="GO" id="GO:0005737">
    <property type="term" value="C:cytoplasm"/>
    <property type="evidence" value="ECO:0007669"/>
    <property type="project" value="UniProtKB-SubCell"/>
</dbReference>
<keyword evidence="11 17" id="KW-0133">Cell shape</keyword>
<evidence type="ECO:0000256" key="11">
    <source>
        <dbReference type="ARBA" id="ARBA00022960"/>
    </source>
</evidence>